<dbReference type="InterPro" id="IPR015424">
    <property type="entry name" value="PyrdxlP-dep_Trfase"/>
</dbReference>
<comment type="caution">
    <text evidence="1">The sequence shown here is derived from an EMBL/GenBank/DDBJ whole genome shotgun (WGS) entry which is preliminary data.</text>
</comment>
<dbReference type="GO" id="GO:0008483">
    <property type="term" value="F:transaminase activity"/>
    <property type="evidence" value="ECO:0007669"/>
    <property type="project" value="UniProtKB-KW"/>
</dbReference>
<proteinExistence type="predicted"/>
<protein>
    <submittedName>
        <fullName evidence="1">Pyridoxal phosphate-dependent aminotransferase</fullName>
    </submittedName>
</protein>
<dbReference type="Proteomes" id="UP000533429">
    <property type="component" value="Unassembled WGS sequence"/>
</dbReference>
<keyword evidence="1" id="KW-0808">Transferase</keyword>
<dbReference type="InterPro" id="IPR015422">
    <property type="entry name" value="PyrdxlP-dep_Trfase_small"/>
</dbReference>
<dbReference type="Gene3D" id="3.90.1150.10">
    <property type="entry name" value="Aspartate Aminotransferase, domain 1"/>
    <property type="match status" value="1"/>
</dbReference>
<feature type="non-terminal residue" evidence="1">
    <location>
        <position position="1"/>
    </location>
</feature>
<reference evidence="1 2" key="1">
    <citation type="submission" date="2020-06" db="EMBL/GenBank/DDBJ databases">
        <title>Photobacterium damselae subsp. damselae comparative genomics.</title>
        <authorList>
            <person name="Osorio C.R."/>
        </authorList>
    </citation>
    <scope>NUCLEOTIDE SEQUENCE [LARGE SCALE GENOMIC DNA]</scope>
    <source>
        <strain evidence="1 2">TW250/03</strain>
    </source>
</reference>
<dbReference type="EMBL" id="JABXOR010000148">
    <property type="protein sequence ID" value="NVO99046.1"/>
    <property type="molecule type" value="Genomic_DNA"/>
</dbReference>
<evidence type="ECO:0000313" key="2">
    <source>
        <dbReference type="Proteomes" id="UP000533429"/>
    </source>
</evidence>
<name>A0A850QHL4_PHODD</name>
<keyword evidence="1" id="KW-0032">Aminotransferase</keyword>
<dbReference type="SUPFAM" id="SSF53383">
    <property type="entry name" value="PLP-dependent transferases"/>
    <property type="match status" value="1"/>
</dbReference>
<accession>A0A850QHL4</accession>
<sequence>MGLDDQELEQKLHQAGVIPTMGYGFGRDGSGFIRLNLGCPKSILEEKINRLRTVLK</sequence>
<dbReference type="AlphaFoldDB" id="A0A850QHL4"/>
<evidence type="ECO:0000313" key="1">
    <source>
        <dbReference type="EMBL" id="NVO99046.1"/>
    </source>
</evidence>
<gene>
    <name evidence="1" type="ORF">HWA77_02340</name>
</gene>
<organism evidence="1 2">
    <name type="scientific">Photobacterium damselae subsp. damselae</name>
    <name type="common">Listonella damsela</name>
    <dbReference type="NCBI Taxonomy" id="85581"/>
    <lineage>
        <taxon>Bacteria</taxon>
        <taxon>Pseudomonadati</taxon>
        <taxon>Pseudomonadota</taxon>
        <taxon>Gammaproteobacteria</taxon>
        <taxon>Vibrionales</taxon>
        <taxon>Vibrionaceae</taxon>
        <taxon>Photobacterium</taxon>
    </lineage>
</organism>